<reference evidence="1 2" key="1">
    <citation type="submission" date="2023-04" db="EMBL/GenBank/DDBJ databases">
        <title>Jannaschia ovalis sp. nov., a marine bacterium isolated from sea tidal flat.</title>
        <authorList>
            <person name="Kwon D.Y."/>
            <person name="Kim J.-J."/>
        </authorList>
    </citation>
    <scope>NUCLEOTIDE SEQUENCE [LARGE SCALE GENOMIC DNA]</scope>
    <source>
        <strain evidence="1 2">GRR-S6-38</strain>
    </source>
</reference>
<protein>
    <submittedName>
        <fullName evidence="1">DUF393 domain-containing protein</fullName>
    </submittedName>
</protein>
<name>A0ABY8LDK7_9RHOB</name>
<organism evidence="1 2">
    <name type="scientific">Jannaschia ovalis</name>
    <dbReference type="NCBI Taxonomy" id="3038773"/>
    <lineage>
        <taxon>Bacteria</taxon>
        <taxon>Pseudomonadati</taxon>
        <taxon>Pseudomonadota</taxon>
        <taxon>Alphaproteobacteria</taxon>
        <taxon>Rhodobacterales</taxon>
        <taxon>Roseobacteraceae</taxon>
        <taxon>Jannaschia</taxon>
    </lineage>
</organism>
<dbReference type="Pfam" id="PF04134">
    <property type="entry name" value="DCC1-like"/>
    <property type="match status" value="1"/>
</dbReference>
<dbReference type="EMBL" id="CP122537">
    <property type="protein sequence ID" value="WGH79403.1"/>
    <property type="molecule type" value="Genomic_DNA"/>
</dbReference>
<evidence type="ECO:0000313" key="2">
    <source>
        <dbReference type="Proteomes" id="UP001243420"/>
    </source>
</evidence>
<evidence type="ECO:0000313" key="1">
    <source>
        <dbReference type="EMBL" id="WGH79403.1"/>
    </source>
</evidence>
<sequence length="120" mass="13805">MTRVLYNADCPICSFEIDHYRRRAERDALPVVFDDLNGPARAGWRIDADSAARRLHVRRGDEVLSGFPAFLALWEAMPHMRPLARVARLPGLRTVIGFTYDKLAAPMLYRMHKRRQQKAG</sequence>
<gene>
    <name evidence="1" type="ORF">P8627_03810</name>
</gene>
<dbReference type="InterPro" id="IPR007263">
    <property type="entry name" value="DCC1-like"/>
</dbReference>
<keyword evidence="2" id="KW-1185">Reference proteome</keyword>
<accession>A0ABY8LDK7</accession>
<dbReference type="Proteomes" id="UP001243420">
    <property type="component" value="Chromosome"/>
</dbReference>
<proteinExistence type="predicted"/>
<dbReference type="RefSeq" id="WP_279966262.1">
    <property type="nucleotide sequence ID" value="NZ_CP122537.1"/>
</dbReference>